<organism evidence="1 2">
    <name type="scientific">Steccherinum ochraceum</name>
    <dbReference type="NCBI Taxonomy" id="92696"/>
    <lineage>
        <taxon>Eukaryota</taxon>
        <taxon>Fungi</taxon>
        <taxon>Dikarya</taxon>
        <taxon>Basidiomycota</taxon>
        <taxon>Agaricomycotina</taxon>
        <taxon>Agaricomycetes</taxon>
        <taxon>Polyporales</taxon>
        <taxon>Steccherinaceae</taxon>
        <taxon>Steccherinum</taxon>
    </lineage>
</organism>
<sequence>MSLPKSPPIFALPIELLAETFLCAIDELEAFDPFMIIEPDSRRPYDTLTSVVNFSLVCKYFRNIALHTPLLWKDIYLASDVPLWLVDLMLDRSGQMPLRVRVTTATDPRLLEPAVHRISSLSCLCFGDISGRGVVYDMPLLQELFVDSYHSKLLPGVPFISHQDLLPQLRRLSLIEVPFLHAQALFRPTLIDLCYYLEVNAPPLSELMRALGEMHTLERLELSISGSEELFLTEAVPKATLPYLKRLNLPGDPNSCAAILRSLVFPATTFLNSFSYEGEEIEGTYLFSSVLSKLSGHGLLGAVPRADELILEASSALDPIIFSIRAISNGECFFWQSFDGLLQVHDALDSLCCLPHTDFLSGIQSLVFETLDNFIDEIPSFPRTSITSRLTNLTALHLNRAPTLRYSLAKFHLSLRSPTAENLPFPKLRVLSLTDAEFRAEPPSVVIGHRGSDFIWYLRDMLAIRQDAGIPLQELNIWSPINFNGSEDEDILRRHVKGTVSISASEESGPAQVSEA</sequence>
<evidence type="ECO:0000313" key="1">
    <source>
        <dbReference type="EMBL" id="TCD68708.1"/>
    </source>
</evidence>
<dbReference type="InterPro" id="IPR036047">
    <property type="entry name" value="F-box-like_dom_sf"/>
</dbReference>
<keyword evidence="2" id="KW-1185">Reference proteome</keyword>
<dbReference type="EMBL" id="RWJN01000059">
    <property type="protein sequence ID" value="TCD68708.1"/>
    <property type="molecule type" value="Genomic_DNA"/>
</dbReference>
<dbReference type="OrthoDB" id="3193283at2759"/>
<protein>
    <submittedName>
        <fullName evidence="1">Uncharacterized protein</fullName>
    </submittedName>
</protein>
<reference evidence="1 2" key="1">
    <citation type="submission" date="2018-11" db="EMBL/GenBank/DDBJ databases">
        <title>Genome assembly of Steccherinum ochraceum LE-BIN_3174, the white-rot fungus of the Steccherinaceae family (The Residual Polyporoid clade, Polyporales, Basidiomycota).</title>
        <authorList>
            <person name="Fedorova T.V."/>
            <person name="Glazunova O.A."/>
            <person name="Landesman E.O."/>
            <person name="Moiseenko K.V."/>
            <person name="Psurtseva N.V."/>
            <person name="Savinova O.S."/>
            <person name="Shakhova N.V."/>
            <person name="Tyazhelova T.V."/>
            <person name="Vasina D.V."/>
        </authorList>
    </citation>
    <scope>NUCLEOTIDE SEQUENCE [LARGE SCALE GENOMIC DNA]</scope>
    <source>
        <strain evidence="1 2">LE-BIN_3174</strain>
    </source>
</reference>
<comment type="caution">
    <text evidence="1">The sequence shown here is derived from an EMBL/GenBank/DDBJ whole genome shotgun (WGS) entry which is preliminary data.</text>
</comment>
<gene>
    <name evidence="1" type="ORF">EIP91_009992</name>
</gene>
<dbReference type="SUPFAM" id="SSF81383">
    <property type="entry name" value="F-box domain"/>
    <property type="match status" value="1"/>
</dbReference>
<dbReference type="Proteomes" id="UP000292702">
    <property type="component" value="Unassembled WGS sequence"/>
</dbReference>
<proteinExistence type="predicted"/>
<evidence type="ECO:0000313" key="2">
    <source>
        <dbReference type="Proteomes" id="UP000292702"/>
    </source>
</evidence>
<accession>A0A4R0RX82</accession>
<name>A0A4R0RX82_9APHY</name>
<dbReference type="AlphaFoldDB" id="A0A4R0RX82"/>